<comment type="caution">
    <text evidence="1">The sequence shown here is derived from an EMBL/GenBank/DDBJ whole genome shotgun (WGS) entry which is preliminary data.</text>
</comment>
<reference evidence="1" key="1">
    <citation type="submission" date="2023-01" db="EMBL/GenBank/DDBJ databases">
        <title>Metagenome sequencing of chrysophaentin producing Chrysophaeum taylorii.</title>
        <authorList>
            <person name="Davison J."/>
            <person name="Bewley C."/>
        </authorList>
    </citation>
    <scope>NUCLEOTIDE SEQUENCE</scope>
    <source>
        <strain evidence="1">NIES-1699</strain>
    </source>
</reference>
<proteinExistence type="predicted"/>
<accession>A0AAD7UBM5</accession>
<organism evidence="1 2">
    <name type="scientific">Chrysophaeum taylorii</name>
    <dbReference type="NCBI Taxonomy" id="2483200"/>
    <lineage>
        <taxon>Eukaryota</taxon>
        <taxon>Sar</taxon>
        <taxon>Stramenopiles</taxon>
        <taxon>Ochrophyta</taxon>
        <taxon>Pelagophyceae</taxon>
        <taxon>Pelagomonadales</taxon>
        <taxon>Pelagomonadaceae</taxon>
        <taxon>Chrysophaeum</taxon>
    </lineage>
</organism>
<dbReference type="EMBL" id="JAQMWT010000402">
    <property type="protein sequence ID" value="KAJ8601820.1"/>
    <property type="molecule type" value="Genomic_DNA"/>
</dbReference>
<evidence type="ECO:0000313" key="2">
    <source>
        <dbReference type="Proteomes" id="UP001230188"/>
    </source>
</evidence>
<name>A0AAD7UBM5_9STRA</name>
<evidence type="ECO:0000313" key="1">
    <source>
        <dbReference type="EMBL" id="KAJ8601820.1"/>
    </source>
</evidence>
<gene>
    <name evidence="1" type="ORF">CTAYLR_007485</name>
</gene>
<dbReference type="Proteomes" id="UP001230188">
    <property type="component" value="Unassembled WGS sequence"/>
</dbReference>
<keyword evidence="2" id="KW-1185">Reference proteome</keyword>
<sequence length="97" mass="11317">MMELSSWHKDTRDVFLIVASRLRDRREIPLNFLDGIRPFERARICGGLRDLIAMDILETRWDGELRICAGETFDRALRSADIPSRPIDLAHLKSPRR</sequence>
<protein>
    <submittedName>
        <fullName evidence="1">Uncharacterized protein</fullName>
    </submittedName>
</protein>
<dbReference type="AlphaFoldDB" id="A0AAD7UBM5"/>